<dbReference type="PANTHER" id="PTHR23057:SF0">
    <property type="entry name" value="JUXTAPOSED WITH ANOTHER ZINC FINGER PROTEIN 1"/>
    <property type="match status" value="1"/>
</dbReference>
<dbReference type="InterPro" id="IPR036236">
    <property type="entry name" value="Znf_C2H2_sf"/>
</dbReference>
<evidence type="ECO:0000313" key="8">
    <source>
        <dbReference type="EMBL" id="KAK6180617.1"/>
    </source>
</evidence>
<dbReference type="EMBL" id="JAZGQO010000007">
    <property type="protein sequence ID" value="KAK6180617.1"/>
    <property type="molecule type" value="Genomic_DNA"/>
</dbReference>
<dbReference type="Gene3D" id="3.30.160.60">
    <property type="entry name" value="Classic Zinc Finger"/>
    <property type="match status" value="2"/>
</dbReference>
<dbReference type="InterPro" id="IPR051580">
    <property type="entry name" value="ZnF-Chromatin_assoc"/>
</dbReference>
<evidence type="ECO:0000256" key="3">
    <source>
        <dbReference type="ARBA" id="ARBA00022771"/>
    </source>
</evidence>
<evidence type="ECO:0000256" key="1">
    <source>
        <dbReference type="ARBA" id="ARBA00022723"/>
    </source>
</evidence>
<keyword evidence="2" id="KW-0677">Repeat</keyword>
<sequence>MAVFFVNNCTFQGCGLTFATLADLIQHIEDSHIENDPRVILKQEILQPQSLALSYVLRFFTEAAKRETPDFQKKRVRAQSPAVSLPGSTPTGSEIDEEEIVSDDEDSDDSWTTQEEFSSELIMSMMGGSKDNDGDKPFACPVPGCKKRYKNVNGIKYHARHGHKKEAKFVIRKTFKCFCGKSYKTSHGLRSHSVVHHQTPTDCSPTSIITSLPSNIQLKMAVVSSSTVPQGIDTILITKDNKSTSHLSTTTSAILSSSYSAQLNPSQTSSLSPITVTTVSAKPHSRTSSPLSLTNVTPIQIIARPASLVSRPTQLPVATATVNGD</sequence>
<protein>
    <recommendedName>
        <fullName evidence="7">C2H2-type domain-containing protein</fullName>
    </recommendedName>
</protein>
<accession>A0AAN8JMB3</accession>
<feature type="domain" description="C2H2-type" evidence="7">
    <location>
        <begin position="138"/>
        <end position="168"/>
    </location>
</feature>
<keyword evidence="4" id="KW-0862">Zinc</keyword>
<comment type="caution">
    <text evidence="8">The sequence shown here is derived from an EMBL/GenBank/DDBJ whole genome shotgun (WGS) entry which is preliminary data.</text>
</comment>
<dbReference type="PROSITE" id="PS50157">
    <property type="entry name" value="ZINC_FINGER_C2H2_2"/>
    <property type="match status" value="2"/>
</dbReference>
<dbReference type="InterPro" id="IPR013087">
    <property type="entry name" value="Znf_C2H2_type"/>
</dbReference>
<keyword evidence="3 5" id="KW-0863">Zinc-finger</keyword>
<gene>
    <name evidence="8" type="ORF">SNE40_008634</name>
</gene>
<dbReference type="PANTHER" id="PTHR23057">
    <property type="entry name" value="JUXTAPOSED WITH ANOTHER ZINC FINGER PROTEIN 1"/>
    <property type="match status" value="1"/>
</dbReference>
<evidence type="ECO:0000259" key="7">
    <source>
        <dbReference type="PROSITE" id="PS50157"/>
    </source>
</evidence>
<dbReference type="AlphaFoldDB" id="A0AAN8JMB3"/>
<dbReference type="GO" id="GO:0008270">
    <property type="term" value="F:zinc ion binding"/>
    <property type="evidence" value="ECO:0007669"/>
    <property type="project" value="UniProtKB-KW"/>
</dbReference>
<dbReference type="GO" id="GO:0005634">
    <property type="term" value="C:nucleus"/>
    <property type="evidence" value="ECO:0007669"/>
    <property type="project" value="TreeGrafter"/>
</dbReference>
<keyword evidence="9" id="KW-1185">Reference proteome</keyword>
<feature type="domain" description="C2H2-type" evidence="7">
    <location>
        <begin position="7"/>
        <end position="37"/>
    </location>
</feature>
<evidence type="ECO:0000256" key="5">
    <source>
        <dbReference type="PROSITE-ProRule" id="PRU00042"/>
    </source>
</evidence>
<name>A0AAN8JMB3_PATCE</name>
<dbReference type="PROSITE" id="PS00028">
    <property type="entry name" value="ZINC_FINGER_C2H2_1"/>
    <property type="match status" value="2"/>
</dbReference>
<evidence type="ECO:0000256" key="4">
    <source>
        <dbReference type="ARBA" id="ARBA00022833"/>
    </source>
</evidence>
<dbReference type="SMART" id="SM00355">
    <property type="entry name" value="ZnF_C2H2"/>
    <property type="match status" value="3"/>
</dbReference>
<dbReference type="FunFam" id="3.30.160.60:FF:003264">
    <property type="entry name" value="Juxtaposed with another zinc finger protein 1"/>
    <property type="match status" value="1"/>
</dbReference>
<evidence type="ECO:0000256" key="2">
    <source>
        <dbReference type="ARBA" id="ARBA00022737"/>
    </source>
</evidence>
<dbReference type="Proteomes" id="UP001347796">
    <property type="component" value="Unassembled WGS sequence"/>
</dbReference>
<keyword evidence="1" id="KW-0479">Metal-binding</keyword>
<evidence type="ECO:0000256" key="6">
    <source>
        <dbReference type="SAM" id="MobiDB-lite"/>
    </source>
</evidence>
<evidence type="ECO:0000313" key="9">
    <source>
        <dbReference type="Proteomes" id="UP001347796"/>
    </source>
</evidence>
<proteinExistence type="predicted"/>
<feature type="compositionally biased region" description="Acidic residues" evidence="6">
    <location>
        <begin position="94"/>
        <end position="109"/>
    </location>
</feature>
<organism evidence="8 9">
    <name type="scientific">Patella caerulea</name>
    <name type="common">Rayed Mediterranean limpet</name>
    <dbReference type="NCBI Taxonomy" id="87958"/>
    <lineage>
        <taxon>Eukaryota</taxon>
        <taxon>Metazoa</taxon>
        <taxon>Spiralia</taxon>
        <taxon>Lophotrochozoa</taxon>
        <taxon>Mollusca</taxon>
        <taxon>Gastropoda</taxon>
        <taxon>Patellogastropoda</taxon>
        <taxon>Patelloidea</taxon>
        <taxon>Patellidae</taxon>
        <taxon>Patella</taxon>
    </lineage>
</organism>
<feature type="region of interest" description="Disordered" evidence="6">
    <location>
        <begin position="70"/>
        <end position="111"/>
    </location>
</feature>
<reference evidence="8 9" key="1">
    <citation type="submission" date="2024-01" db="EMBL/GenBank/DDBJ databases">
        <title>The genome of the rayed Mediterranean limpet Patella caerulea (Linnaeus, 1758).</title>
        <authorList>
            <person name="Anh-Thu Weber A."/>
            <person name="Halstead-Nussloch G."/>
        </authorList>
    </citation>
    <scope>NUCLEOTIDE SEQUENCE [LARGE SCALE GENOMIC DNA]</scope>
    <source>
        <strain evidence="8">AATW-2023a</strain>
        <tissue evidence="8">Whole specimen</tissue>
    </source>
</reference>
<dbReference type="SUPFAM" id="SSF57667">
    <property type="entry name" value="beta-beta-alpha zinc fingers"/>
    <property type="match status" value="1"/>
</dbReference>